<dbReference type="PANTHER" id="PTHR13192:SF3">
    <property type="entry name" value="COBALAMIN TRAFFICKING PROTEIN CBLD"/>
    <property type="match status" value="1"/>
</dbReference>
<dbReference type="InterPro" id="IPR019362">
    <property type="entry name" value="MMADHC"/>
</dbReference>
<dbReference type="PANTHER" id="PTHR13192">
    <property type="entry name" value="MY011 PROTEIN"/>
    <property type="match status" value="1"/>
</dbReference>
<comment type="caution">
    <text evidence="1">The sequence shown here is derived from an EMBL/GenBank/DDBJ whole genome shotgun (WGS) entry which is preliminary data.</text>
</comment>
<dbReference type="GO" id="GO:0009235">
    <property type="term" value="P:cobalamin metabolic process"/>
    <property type="evidence" value="ECO:0007669"/>
    <property type="project" value="InterPro"/>
</dbReference>
<reference evidence="1" key="1">
    <citation type="submission" date="2021-06" db="EMBL/GenBank/DDBJ databases">
        <authorList>
            <person name="Kallberg Y."/>
            <person name="Tangrot J."/>
            <person name="Rosling A."/>
        </authorList>
    </citation>
    <scope>NUCLEOTIDE SEQUENCE</scope>
    <source>
        <strain evidence="1">MT106</strain>
    </source>
</reference>
<dbReference type="EMBL" id="CAJVPL010001173">
    <property type="protein sequence ID" value="CAG8557014.1"/>
    <property type="molecule type" value="Genomic_DNA"/>
</dbReference>
<evidence type="ECO:0000313" key="2">
    <source>
        <dbReference type="Proteomes" id="UP000789831"/>
    </source>
</evidence>
<evidence type="ECO:0000313" key="1">
    <source>
        <dbReference type="EMBL" id="CAG8557014.1"/>
    </source>
</evidence>
<sequence>MSQKLSSTCYSTSSVSKTNLLSSLSSPSRSTKKRSIEIQAPTVLTCLTPKTCQLITIEYSIHACSSRLSRELEKVFPEVAADLGRCLVVPTFQKCEHDLVGVGPLVDKERDAKLEAFIEWGTSICEKLRQYGHWADITDPASGFPVFSSPGPSMYPDVEGAQQLLKYDVQNAGCCHILLHPQWGSKNYPATLFTTADADTLKNVISDCFRTESSKESY</sequence>
<dbReference type="OrthoDB" id="10263782at2759"/>
<protein>
    <submittedName>
        <fullName evidence="1">11945_t:CDS:1</fullName>
    </submittedName>
</protein>
<proteinExistence type="predicted"/>
<dbReference type="Pfam" id="PF10229">
    <property type="entry name" value="MMADHC"/>
    <property type="match status" value="1"/>
</dbReference>
<dbReference type="Proteomes" id="UP000789831">
    <property type="component" value="Unassembled WGS sequence"/>
</dbReference>
<name>A0A9N9B8F5_9GLOM</name>
<gene>
    <name evidence="1" type="ORF">AGERDE_LOCUS6961</name>
</gene>
<keyword evidence="2" id="KW-1185">Reference proteome</keyword>
<organism evidence="1 2">
    <name type="scientific">Ambispora gerdemannii</name>
    <dbReference type="NCBI Taxonomy" id="144530"/>
    <lineage>
        <taxon>Eukaryota</taxon>
        <taxon>Fungi</taxon>
        <taxon>Fungi incertae sedis</taxon>
        <taxon>Mucoromycota</taxon>
        <taxon>Glomeromycotina</taxon>
        <taxon>Glomeromycetes</taxon>
        <taxon>Archaeosporales</taxon>
        <taxon>Ambisporaceae</taxon>
        <taxon>Ambispora</taxon>
    </lineage>
</organism>
<dbReference type="AlphaFoldDB" id="A0A9N9B8F5"/>
<accession>A0A9N9B8F5</accession>